<dbReference type="EC" id="2.6.1.87" evidence="1"/>
<dbReference type="PANTHER" id="PTHR30244">
    <property type="entry name" value="TRANSAMINASE"/>
    <property type="match status" value="1"/>
</dbReference>
<protein>
    <submittedName>
        <fullName evidence="1">UDP-4-amino-4-deoxy-L-arabinose--oxoglutarate aminotransferase</fullName>
        <ecNumber evidence="1">2.6.1.87</ecNumber>
    </submittedName>
</protein>
<dbReference type="AlphaFoldDB" id="A0A644VVB0"/>
<evidence type="ECO:0000313" key="1">
    <source>
        <dbReference type="EMBL" id="MPL94392.1"/>
    </source>
</evidence>
<reference evidence="1" key="1">
    <citation type="submission" date="2019-08" db="EMBL/GenBank/DDBJ databases">
        <authorList>
            <person name="Kucharzyk K."/>
            <person name="Murdoch R.W."/>
            <person name="Higgins S."/>
            <person name="Loffler F."/>
        </authorList>
    </citation>
    <scope>NUCLEOTIDE SEQUENCE</scope>
</reference>
<keyword evidence="1" id="KW-0032">Aminotransferase</keyword>
<dbReference type="CDD" id="cd00616">
    <property type="entry name" value="AHBA_syn"/>
    <property type="match status" value="1"/>
</dbReference>
<dbReference type="InterPro" id="IPR000653">
    <property type="entry name" value="DegT/StrS_aminotransferase"/>
</dbReference>
<accession>A0A644VVB0</accession>
<gene>
    <name evidence="1" type="primary">arnB_7</name>
    <name evidence="1" type="ORF">SDC9_40545</name>
</gene>
<dbReference type="InterPro" id="IPR015424">
    <property type="entry name" value="PyrdxlP-dep_Trfase"/>
</dbReference>
<dbReference type="PIRSF" id="PIRSF000390">
    <property type="entry name" value="PLP_StrS"/>
    <property type="match status" value="1"/>
</dbReference>
<organism evidence="1">
    <name type="scientific">bioreactor metagenome</name>
    <dbReference type="NCBI Taxonomy" id="1076179"/>
    <lineage>
        <taxon>unclassified sequences</taxon>
        <taxon>metagenomes</taxon>
        <taxon>ecological metagenomes</taxon>
    </lineage>
</organism>
<dbReference type="Pfam" id="PF01041">
    <property type="entry name" value="DegT_DnrJ_EryC1"/>
    <property type="match status" value="1"/>
</dbReference>
<proteinExistence type="predicted"/>
<dbReference type="GO" id="GO:0000271">
    <property type="term" value="P:polysaccharide biosynthetic process"/>
    <property type="evidence" value="ECO:0007669"/>
    <property type="project" value="TreeGrafter"/>
</dbReference>
<dbReference type="InterPro" id="IPR015421">
    <property type="entry name" value="PyrdxlP-dep_Trfase_major"/>
</dbReference>
<dbReference type="PANTHER" id="PTHR30244:SF34">
    <property type="entry name" value="DTDP-4-AMINO-4,6-DIDEOXYGALACTOSE TRANSAMINASE"/>
    <property type="match status" value="1"/>
</dbReference>
<dbReference type="Gene3D" id="3.40.640.10">
    <property type="entry name" value="Type I PLP-dependent aspartate aminotransferase-like (Major domain)"/>
    <property type="match status" value="1"/>
</dbReference>
<dbReference type="GO" id="GO:0030170">
    <property type="term" value="F:pyridoxal phosphate binding"/>
    <property type="evidence" value="ECO:0007669"/>
    <property type="project" value="TreeGrafter"/>
</dbReference>
<dbReference type="Gene3D" id="3.90.1150.10">
    <property type="entry name" value="Aspartate Aminotransferase, domain 1"/>
    <property type="match status" value="1"/>
</dbReference>
<dbReference type="EMBL" id="VSSQ01000426">
    <property type="protein sequence ID" value="MPL94392.1"/>
    <property type="molecule type" value="Genomic_DNA"/>
</dbReference>
<dbReference type="GO" id="GO:0099620">
    <property type="term" value="F:UDP-4-amino-4-deoxy-L-arabinose aminotransferase"/>
    <property type="evidence" value="ECO:0007669"/>
    <property type="project" value="UniProtKB-EC"/>
</dbReference>
<comment type="caution">
    <text evidence="1">The sequence shown here is derived from an EMBL/GenBank/DDBJ whole genome shotgun (WGS) entry which is preliminary data.</text>
</comment>
<dbReference type="InterPro" id="IPR015422">
    <property type="entry name" value="PyrdxlP-dep_Trfase_small"/>
</dbReference>
<name>A0A644VVB0_9ZZZZ</name>
<keyword evidence="1" id="KW-0808">Transferase</keyword>
<sequence>MNKLAIHGGEPSIKTEPKELFLWPIITEEDEKAVLDVLHARTMSGTEITKQFEREMAAWLGVDYALGYCNGTAALLGAMYAAGIGAGDEIICPSMTYWASAAPALSLGAAVNFAEIEEESLCIDPDDIEHRIGPRTKAIMVVHYAAHPCDMDRILPIARKHGLVVIEDASHAQGSKYKGRACGALGDISVMSLMTAKAFAIGEAGMLFTNNRSMFERAISFGFYERTGSASEFFSKDNQLTDPELMKFAGVPVGGYKHRMHQMSSAVGRVQLKHYDRRIAEIDKAMRYFWDCLADLPHLSPHICDYSPDAQGRASSMGGWYYAQGRFDHRAYPGGSLAKLCEALRAEGVSVCSTIKNGPLHLHPVFNELDLFRLGKPSMIAFAERDLRQARGSLPHAESVAEYSFSVPWFKHFDKPAIELYAEAFGKVFSQIDRLL</sequence>
<dbReference type="SUPFAM" id="SSF53383">
    <property type="entry name" value="PLP-dependent transferases"/>
    <property type="match status" value="1"/>
</dbReference>